<reference evidence="2" key="1">
    <citation type="journal article" date="2014" name="Front. Microbiol.">
        <title>High frequency of phylogenetically diverse reductive dehalogenase-homologous genes in deep subseafloor sedimentary metagenomes.</title>
        <authorList>
            <person name="Kawai M."/>
            <person name="Futagami T."/>
            <person name="Toyoda A."/>
            <person name="Takaki Y."/>
            <person name="Nishi S."/>
            <person name="Hori S."/>
            <person name="Arai W."/>
            <person name="Tsubouchi T."/>
            <person name="Morono Y."/>
            <person name="Uchiyama I."/>
            <person name="Ito T."/>
            <person name="Fujiyama A."/>
            <person name="Inagaki F."/>
            <person name="Takami H."/>
        </authorList>
    </citation>
    <scope>NUCLEOTIDE SEQUENCE</scope>
    <source>
        <strain evidence="2">Expedition CK06-06</strain>
    </source>
</reference>
<organism evidence="2">
    <name type="scientific">marine sediment metagenome</name>
    <dbReference type="NCBI Taxonomy" id="412755"/>
    <lineage>
        <taxon>unclassified sequences</taxon>
        <taxon>metagenomes</taxon>
        <taxon>ecological metagenomes</taxon>
    </lineage>
</organism>
<evidence type="ECO:0000313" key="2">
    <source>
        <dbReference type="EMBL" id="GAH65192.1"/>
    </source>
</evidence>
<accession>X1H715</accession>
<protein>
    <submittedName>
        <fullName evidence="2">Uncharacterized protein</fullName>
    </submittedName>
</protein>
<comment type="caution">
    <text evidence="2">The sequence shown here is derived from an EMBL/GenBank/DDBJ whole genome shotgun (WGS) entry which is preliminary data.</text>
</comment>
<dbReference type="EMBL" id="BARU01029289">
    <property type="protein sequence ID" value="GAH65192.1"/>
    <property type="molecule type" value="Genomic_DNA"/>
</dbReference>
<sequence>MKKKIIIGAAILVIIAGVVLVLSLFSRNKNDISKYEKKAIDKGDIEALVIT</sequence>
<gene>
    <name evidence="2" type="ORF">S03H2_46617</name>
</gene>
<evidence type="ECO:0000256" key="1">
    <source>
        <dbReference type="SAM" id="Phobius"/>
    </source>
</evidence>
<feature type="transmembrane region" description="Helical" evidence="1">
    <location>
        <begin position="6"/>
        <end position="25"/>
    </location>
</feature>
<keyword evidence="1" id="KW-0812">Transmembrane</keyword>
<dbReference type="AlphaFoldDB" id="X1H715"/>
<proteinExistence type="predicted"/>
<feature type="non-terminal residue" evidence="2">
    <location>
        <position position="51"/>
    </location>
</feature>
<keyword evidence="1" id="KW-0472">Membrane</keyword>
<name>X1H715_9ZZZZ</name>
<keyword evidence="1" id="KW-1133">Transmembrane helix</keyword>